<evidence type="ECO:0000313" key="2">
    <source>
        <dbReference type="Proteomes" id="UP001153076"/>
    </source>
</evidence>
<evidence type="ECO:0000313" key="1">
    <source>
        <dbReference type="EMBL" id="KAJ8432494.1"/>
    </source>
</evidence>
<protein>
    <submittedName>
        <fullName evidence="1">Uncharacterized protein</fullName>
    </submittedName>
</protein>
<dbReference type="Proteomes" id="UP001153076">
    <property type="component" value="Unassembled WGS sequence"/>
</dbReference>
<dbReference type="AlphaFoldDB" id="A0A9Q1Q8M1"/>
<comment type="caution">
    <text evidence="1">The sequence shown here is derived from an EMBL/GenBank/DDBJ whole genome shotgun (WGS) entry which is preliminary data.</text>
</comment>
<gene>
    <name evidence="1" type="ORF">Cgig2_003571</name>
</gene>
<sequence length="165" mass="18595">MFCLENSLQAKHHCIHCLRRNGVNTSGNGSSVKKIINSMRPGNKPSMPRSNKPIFLQPEEHTNETYAQQIREEMDINANETETLQTGKERHSNGQSDLMRYNITKLKRTLQQALDRVPSGLQKGNGTVPSDYLKQVPEILLTGLTIKNRGSIEQEVSRNSMLHGN</sequence>
<organism evidence="1 2">
    <name type="scientific">Carnegiea gigantea</name>
    <dbReference type="NCBI Taxonomy" id="171969"/>
    <lineage>
        <taxon>Eukaryota</taxon>
        <taxon>Viridiplantae</taxon>
        <taxon>Streptophyta</taxon>
        <taxon>Embryophyta</taxon>
        <taxon>Tracheophyta</taxon>
        <taxon>Spermatophyta</taxon>
        <taxon>Magnoliopsida</taxon>
        <taxon>eudicotyledons</taxon>
        <taxon>Gunneridae</taxon>
        <taxon>Pentapetalae</taxon>
        <taxon>Caryophyllales</taxon>
        <taxon>Cactineae</taxon>
        <taxon>Cactaceae</taxon>
        <taxon>Cactoideae</taxon>
        <taxon>Echinocereeae</taxon>
        <taxon>Carnegiea</taxon>
    </lineage>
</organism>
<name>A0A9Q1Q8M1_9CARY</name>
<proteinExistence type="predicted"/>
<keyword evidence="2" id="KW-1185">Reference proteome</keyword>
<dbReference type="EMBL" id="JAKOGI010000602">
    <property type="protein sequence ID" value="KAJ8432494.1"/>
    <property type="molecule type" value="Genomic_DNA"/>
</dbReference>
<reference evidence="1" key="1">
    <citation type="submission" date="2022-04" db="EMBL/GenBank/DDBJ databases">
        <title>Carnegiea gigantea Genome sequencing and assembly v2.</title>
        <authorList>
            <person name="Copetti D."/>
            <person name="Sanderson M.J."/>
            <person name="Burquez A."/>
            <person name="Wojciechowski M.F."/>
        </authorList>
    </citation>
    <scope>NUCLEOTIDE SEQUENCE</scope>
    <source>
        <strain evidence="1">SGP5-SGP5p</strain>
        <tissue evidence="1">Aerial part</tissue>
    </source>
</reference>
<accession>A0A9Q1Q8M1</accession>